<dbReference type="EMBL" id="CP011805">
    <property type="protein sequence ID" value="AKM06735.1"/>
    <property type="molecule type" value="Genomic_DNA"/>
</dbReference>
<protein>
    <submittedName>
        <fullName evidence="1">Tryptophan synthase subunit beta</fullName>
    </submittedName>
</protein>
<dbReference type="Gene3D" id="3.40.470.10">
    <property type="entry name" value="Uracil-DNA glycosylase-like domain"/>
    <property type="match status" value="1"/>
</dbReference>
<dbReference type="KEGG" id="amx:AM2010_651"/>
<evidence type="ECO:0000313" key="2">
    <source>
        <dbReference type="Proteomes" id="UP000037643"/>
    </source>
</evidence>
<name>A0A0G3X5D9_9SPHN</name>
<reference evidence="1 2" key="1">
    <citation type="submission" date="2015-06" db="EMBL/GenBank/DDBJ databases">
        <authorList>
            <person name="Kim K.M."/>
        </authorList>
    </citation>
    <scope>NUCLEOTIDE SEQUENCE [LARGE SCALE GENOMIC DNA]</scope>
    <source>
        <strain evidence="1 2">KCTC 22370</strain>
    </source>
</reference>
<sequence length="229" mass="25452">MTALGYFGQLVPDEFMGVSGSVYYSGEIAFSETKPVYLLGLNPGGSPVKQAAETVGRQLETCSQPARRLWSAYADEEWLGKAAGTHGMQPRVLHLCDKLGLDPRRTPASNLIFVRSARGADLGSSRRDLIDRCWPFHDAVIRTLNIKMVVCFGRLVGQEVRNRLGAHWELATFTEENRRRWRSTIHASERGTYVASLTHPSVAAWNVPATDPTPMVASYLKQFTETAVR</sequence>
<organism evidence="1 2">
    <name type="scientific">Pelagerythrobacter marensis</name>
    <dbReference type="NCBI Taxonomy" id="543877"/>
    <lineage>
        <taxon>Bacteria</taxon>
        <taxon>Pseudomonadati</taxon>
        <taxon>Pseudomonadota</taxon>
        <taxon>Alphaproteobacteria</taxon>
        <taxon>Sphingomonadales</taxon>
        <taxon>Erythrobacteraceae</taxon>
        <taxon>Pelagerythrobacter</taxon>
    </lineage>
</organism>
<dbReference type="InterPro" id="IPR036895">
    <property type="entry name" value="Uracil-DNA_glycosylase-like_sf"/>
</dbReference>
<gene>
    <name evidence="1" type="ORF">AM2010_651</name>
</gene>
<dbReference type="PATRIC" id="fig|543877.4.peg.656"/>
<dbReference type="AlphaFoldDB" id="A0A0G3X5D9"/>
<evidence type="ECO:0000313" key="1">
    <source>
        <dbReference type="EMBL" id="AKM06735.1"/>
    </source>
</evidence>
<dbReference type="SUPFAM" id="SSF52141">
    <property type="entry name" value="Uracil-DNA glycosylase-like"/>
    <property type="match status" value="1"/>
</dbReference>
<dbReference type="Proteomes" id="UP000037643">
    <property type="component" value="Chromosome"/>
</dbReference>
<dbReference type="STRING" id="543877.AM2010_651"/>
<accession>A0A0G3X5D9</accession>
<proteinExistence type="predicted"/>
<keyword evidence="2" id="KW-1185">Reference proteome</keyword>